<feature type="transmembrane region" description="Helical" evidence="1">
    <location>
        <begin position="131"/>
        <end position="153"/>
    </location>
</feature>
<keyword evidence="3" id="KW-1185">Reference proteome</keyword>
<proteinExistence type="predicted"/>
<keyword evidence="1" id="KW-0812">Transmembrane</keyword>
<feature type="transmembrane region" description="Helical" evidence="1">
    <location>
        <begin position="58"/>
        <end position="88"/>
    </location>
</feature>
<dbReference type="RefSeq" id="WP_187711320.1">
    <property type="nucleotide sequence ID" value="NZ_CP060820.1"/>
</dbReference>
<feature type="transmembrane region" description="Helical" evidence="1">
    <location>
        <begin position="100"/>
        <end position="119"/>
    </location>
</feature>
<feature type="transmembrane region" description="Helical" evidence="1">
    <location>
        <begin position="16"/>
        <end position="38"/>
    </location>
</feature>
<evidence type="ECO:0000313" key="2">
    <source>
        <dbReference type="EMBL" id="QNP39874.1"/>
    </source>
</evidence>
<gene>
    <name evidence="2" type="ORF">H8B22_10185</name>
</gene>
<sequence>MSIAATATRTPRGWPILAGGLVLGTADLVFACGFWALARDVPALRILQSIAAGIQGPAAFAGGAASALLGLACHYFIATAMVFAYALVARRMPVLVQRPLAYGLPYGLLLYVLMSQVVVPLSNAPQPTKVYLPWVLASIIVHALLGVVCACSARRALHGR</sequence>
<organism evidence="2 3">
    <name type="scientific">Agrilutibacter terrestris</name>
    <dbReference type="NCBI Taxonomy" id="2865112"/>
    <lineage>
        <taxon>Bacteria</taxon>
        <taxon>Pseudomonadati</taxon>
        <taxon>Pseudomonadota</taxon>
        <taxon>Gammaproteobacteria</taxon>
        <taxon>Lysobacterales</taxon>
        <taxon>Lysobacteraceae</taxon>
        <taxon>Agrilutibacter</taxon>
    </lineage>
</organism>
<keyword evidence="1" id="KW-1133">Transmembrane helix</keyword>
<protein>
    <recommendedName>
        <fullName evidence="4">DUF1440 domain-containing protein</fullName>
    </recommendedName>
</protein>
<keyword evidence="1" id="KW-0472">Membrane</keyword>
<evidence type="ECO:0000256" key="1">
    <source>
        <dbReference type="SAM" id="Phobius"/>
    </source>
</evidence>
<name>A0A7H0FV08_9GAMM</name>
<evidence type="ECO:0000313" key="3">
    <source>
        <dbReference type="Proteomes" id="UP000516018"/>
    </source>
</evidence>
<accession>A0A7H0FV08</accession>
<reference evidence="2 3" key="1">
    <citation type="submission" date="2020-08" db="EMBL/GenBank/DDBJ databases">
        <title>Lysobacter sp. II4 sp. nov., isolated from soil.</title>
        <authorList>
            <person name="Woo C.Y."/>
            <person name="Kim J."/>
        </authorList>
    </citation>
    <scope>NUCLEOTIDE SEQUENCE [LARGE SCALE GENOMIC DNA]</scope>
    <source>
        <strain evidence="2 3">II4</strain>
    </source>
</reference>
<dbReference type="KEGG" id="lsx:H8B22_10185"/>
<dbReference type="AlphaFoldDB" id="A0A7H0FV08"/>
<dbReference type="Proteomes" id="UP000516018">
    <property type="component" value="Chromosome"/>
</dbReference>
<evidence type="ECO:0008006" key="4">
    <source>
        <dbReference type="Google" id="ProtNLM"/>
    </source>
</evidence>
<dbReference type="EMBL" id="CP060820">
    <property type="protein sequence ID" value="QNP39874.1"/>
    <property type="molecule type" value="Genomic_DNA"/>
</dbReference>